<dbReference type="Gene3D" id="3.30.565.10">
    <property type="entry name" value="Histidine kinase-like ATPase, C-terminal domain"/>
    <property type="match status" value="1"/>
</dbReference>
<dbReference type="Pfam" id="PF02518">
    <property type="entry name" value="HATPase_c"/>
    <property type="match status" value="1"/>
</dbReference>
<dbReference type="KEGG" id="bco:Bcell_3665"/>
<keyword evidence="10" id="KW-0902">Two-component regulatory system</keyword>
<gene>
    <name evidence="15" type="ordered locus">Bcell_3665</name>
</gene>
<feature type="domain" description="HAMP" evidence="14">
    <location>
        <begin position="205"/>
        <end position="257"/>
    </location>
</feature>
<dbReference type="Pfam" id="PF00512">
    <property type="entry name" value="HisKA"/>
    <property type="match status" value="1"/>
</dbReference>
<dbReference type="InterPro" id="IPR004358">
    <property type="entry name" value="Sig_transdc_His_kin-like_C"/>
</dbReference>
<accession>E6TSZ8</accession>
<evidence type="ECO:0000313" key="15">
    <source>
        <dbReference type="EMBL" id="ADU31906.1"/>
    </source>
</evidence>
<evidence type="ECO:0000256" key="2">
    <source>
        <dbReference type="ARBA" id="ARBA00004651"/>
    </source>
</evidence>
<evidence type="ECO:0000256" key="8">
    <source>
        <dbReference type="ARBA" id="ARBA00022777"/>
    </source>
</evidence>
<dbReference type="EMBL" id="CP002394">
    <property type="protein sequence ID" value="ADU31906.1"/>
    <property type="molecule type" value="Genomic_DNA"/>
</dbReference>
<dbReference type="SUPFAM" id="SSF47384">
    <property type="entry name" value="Homodimeric domain of signal transducing histidine kinase"/>
    <property type="match status" value="1"/>
</dbReference>
<evidence type="ECO:0000256" key="11">
    <source>
        <dbReference type="ARBA" id="ARBA00023136"/>
    </source>
</evidence>
<evidence type="ECO:0000256" key="9">
    <source>
        <dbReference type="ARBA" id="ARBA00022840"/>
    </source>
</evidence>
<dbReference type="Gene3D" id="6.10.340.10">
    <property type="match status" value="1"/>
</dbReference>
<proteinExistence type="predicted"/>
<dbReference type="CDD" id="cd00075">
    <property type="entry name" value="HATPase"/>
    <property type="match status" value="1"/>
</dbReference>
<feature type="domain" description="Histidine kinase" evidence="13">
    <location>
        <begin position="391"/>
        <end position="596"/>
    </location>
</feature>
<evidence type="ECO:0000259" key="14">
    <source>
        <dbReference type="PROSITE" id="PS50885"/>
    </source>
</evidence>
<dbReference type="InterPro" id="IPR003660">
    <property type="entry name" value="HAMP_dom"/>
</dbReference>
<evidence type="ECO:0000259" key="13">
    <source>
        <dbReference type="PROSITE" id="PS50109"/>
    </source>
</evidence>
<evidence type="ECO:0000256" key="4">
    <source>
        <dbReference type="ARBA" id="ARBA00022475"/>
    </source>
</evidence>
<dbReference type="GO" id="GO:0005886">
    <property type="term" value="C:plasma membrane"/>
    <property type="evidence" value="ECO:0007669"/>
    <property type="project" value="UniProtKB-SubCell"/>
</dbReference>
<dbReference type="PROSITE" id="PS50885">
    <property type="entry name" value="HAMP"/>
    <property type="match status" value="1"/>
</dbReference>
<keyword evidence="12" id="KW-0812">Transmembrane</keyword>
<dbReference type="STRING" id="649639.Bcell_3665"/>
<evidence type="ECO:0000256" key="6">
    <source>
        <dbReference type="ARBA" id="ARBA00022679"/>
    </source>
</evidence>
<evidence type="ECO:0000256" key="7">
    <source>
        <dbReference type="ARBA" id="ARBA00022741"/>
    </source>
</evidence>
<keyword evidence="7" id="KW-0547">Nucleotide-binding</keyword>
<dbReference type="PRINTS" id="PR00344">
    <property type="entry name" value="BCTRLSENSOR"/>
</dbReference>
<evidence type="ECO:0000256" key="12">
    <source>
        <dbReference type="SAM" id="Phobius"/>
    </source>
</evidence>
<evidence type="ECO:0000256" key="5">
    <source>
        <dbReference type="ARBA" id="ARBA00022553"/>
    </source>
</evidence>
<dbReference type="SMART" id="SM00304">
    <property type="entry name" value="HAMP"/>
    <property type="match status" value="1"/>
</dbReference>
<dbReference type="SMART" id="SM00387">
    <property type="entry name" value="HATPase_c"/>
    <property type="match status" value="1"/>
</dbReference>
<dbReference type="Pfam" id="PF00672">
    <property type="entry name" value="HAMP"/>
    <property type="match status" value="1"/>
</dbReference>
<keyword evidence="11 12" id="KW-0472">Membrane</keyword>
<dbReference type="GO" id="GO:0005524">
    <property type="term" value="F:ATP binding"/>
    <property type="evidence" value="ECO:0007669"/>
    <property type="project" value="UniProtKB-KW"/>
</dbReference>
<keyword evidence="9" id="KW-0067">ATP-binding</keyword>
<dbReference type="InterPro" id="IPR036890">
    <property type="entry name" value="HATPase_C_sf"/>
</dbReference>
<evidence type="ECO:0000313" key="16">
    <source>
        <dbReference type="Proteomes" id="UP000001401"/>
    </source>
</evidence>
<dbReference type="RefSeq" id="WP_013490237.1">
    <property type="nucleotide sequence ID" value="NC_014829.1"/>
</dbReference>
<keyword evidence="12" id="KW-1133">Transmembrane helix</keyword>
<dbReference type="SMART" id="SM00388">
    <property type="entry name" value="HisKA"/>
    <property type="match status" value="1"/>
</dbReference>
<dbReference type="Gene3D" id="1.10.287.130">
    <property type="match status" value="1"/>
</dbReference>
<dbReference type="InterPro" id="IPR003661">
    <property type="entry name" value="HisK_dim/P_dom"/>
</dbReference>
<dbReference type="OrthoDB" id="9815750at2"/>
<dbReference type="PANTHER" id="PTHR43065">
    <property type="entry name" value="SENSOR HISTIDINE KINASE"/>
    <property type="match status" value="1"/>
</dbReference>
<dbReference type="CDD" id="cd00082">
    <property type="entry name" value="HisKA"/>
    <property type="match status" value="1"/>
</dbReference>
<dbReference type="EC" id="2.7.13.3" evidence="3"/>
<dbReference type="PANTHER" id="PTHR43065:SF10">
    <property type="entry name" value="PEROXIDE STRESS-ACTIVATED HISTIDINE KINASE MAK3"/>
    <property type="match status" value="1"/>
</dbReference>
<evidence type="ECO:0000256" key="10">
    <source>
        <dbReference type="ARBA" id="ARBA00023012"/>
    </source>
</evidence>
<dbReference type="GO" id="GO:0000155">
    <property type="term" value="F:phosphorelay sensor kinase activity"/>
    <property type="evidence" value="ECO:0007669"/>
    <property type="project" value="InterPro"/>
</dbReference>
<dbReference type="InterPro" id="IPR036097">
    <property type="entry name" value="HisK_dim/P_sf"/>
</dbReference>
<evidence type="ECO:0000256" key="3">
    <source>
        <dbReference type="ARBA" id="ARBA00012438"/>
    </source>
</evidence>
<dbReference type="Gene3D" id="3.30.450.20">
    <property type="entry name" value="PAS domain"/>
    <property type="match status" value="1"/>
</dbReference>
<dbReference type="CDD" id="cd06225">
    <property type="entry name" value="HAMP"/>
    <property type="match status" value="1"/>
</dbReference>
<keyword evidence="8 15" id="KW-0418">Kinase</keyword>
<name>E6TSZ8_EVAC2</name>
<reference evidence="15 16" key="1">
    <citation type="submission" date="2010-12" db="EMBL/GenBank/DDBJ databases">
        <title>Complete sequence of Bacillus cellulosilyticus DSM 2522.</title>
        <authorList>
            <consortium name="US DOE Joint Genome Institute"/>
            <person name="Lucas S."/>
            <person name="Copeland A."/>
            <person name="Lapidus A."/>
            <person name="Cheng J.-F."/>
            <person name="Bruce D."/>
            <person name="Goodwin L."/>
            <person name="Pitluck S."/>
            <person name="Chertkov O."/>
            <person name="Detter J.C."/>
            <person name="Han C."/>
            <person name="Tapia R."/>
            <person name="Land M."/>
            <person name="Hauser L."/>
            <person name="Jeffries C."/>
            <person name="Kyrpides N."/>
            <person name="Ivanova N."/>
            <person name="Mikhailova N."/>
            <person name="Brumm P."/>
            <person name="Mead D."/>
            <person name="Woyke T."/>
        </authorList>
    </citation>
    <scope>NUCLEOTIDE SEQUENCE [LARGE SCALE GENOMIC DNA]</scope>
    <source>
        <strain evidence="16">ATCC 21833 / DSM 2522 / FERM P-1141 / JCM 9156 / N-4</strain>
    </source>
</reference>
<comment type="catalytic activity">
    <reaction evidence="1">
        <text>ATP + protein L-histidine = ADP + protein N-phospho-L-histidine.</text>
        <dbReference type="EC" id="2.7.13.3"/>
    </reaction>
</comment>
<dbReference type="PROSITE" id="PS50109">
    <property type="entry name" value="HIS_KIN"/>
    <property type="match status" value="1"/>
</dbReference>
<comment type="subcellular location">
    <subcellularLocation>
        <location evidence="2">Cell membrane</location>
        <topology evidence="2">Multi-pass membrane protein</topology>
    </subcellularLocation>
</comment>
<dbReference type="InterPro" id="IPR003594">
    <property type="entry name" value="HATPase_dom"/>
</dbReference>
<dbReference type="AlphaFoldDB" id="E6TSZ8"/>
<dbReference type="Proteomes" id="UP000001401">
    <property type="component" value="Chromosome"/>
</dbReference>
<dbReference type="HOGENOM" id="CLU_450322_0_0_9"/>
<keyword evidence="5" id="KW-0597">Phosphoprotein</keyword>
<keyword evidence="4" id="KW-1003">Cell membrane</keyword>
<keyword evidence="6" id="KW-0808">Transferase</keyword>
<dbReference type="SUPFAM" id="SSF55874">
    <property type="entry name" value="ATPase domain of HSP90 chaperone/DNA topoisomerase II/histidine kinase"/>
    <property type="match status" value="1"/>
</dbReference>
<keyword evidence="16" id="KW-1185">Reference proteome</keyword>
<sequence length="601" mass="67878" precursor="true">MIRKMTFRSKILSTLILLVLLLTSFSFILVQSIGDVKDVSNEINHTNIPEIVWISHLEKELALREHFVQNELDNGLDESFIAHYETLRNSTLSEDIVEKHDEIPSSLADIQRHISLLDHLILNNVRGLLTIGDNVGAETFIDENYIPELEQINESLNNKKNGVFYSLNNHSDSLYSIIESSLLFLLLLTIGAIIISILFAFRISKNLTTPIEKMINKVNRISNGEYGLTINNIEQIELQQLTSSINEMSLRLRQSFSTILKDKISREQILNSLPVGIITTDEKSNEVSLNRAAKQLLQINKETILQLNKNDKNEPFWEIFKSKKIVQNVKVPFSTGNTELALLVSQVDLTDQYAERIGKIFYFVDITETEALEKRIQQSEKLALVGELAAGAAHEIRNPLAVIDGFMSLMNASLSEKEKEKYYVPLLIKELERINTIIEEMLLLTKPSAPSFKMAYIEDVLNDILPLICNGQPKNSISFDVDLQRTALPIDQKQMKQVLHNLIRNGIEALNGDGKIALHSRIIGDHYQLFIEDNGPGIPTELADTIFDPFLTSKENGTGLGLTIVQRIVENHNGKIELIDTEKQGTTFLITLPLNKNMKSA</sequence>
<feature type="transmembrane region" description="Helical" evidence="12">
    <location>
        <begin position="182"/>
        <end position="201"/>
    </location>
</feature>
<dbReference type="eggNOG" id="COG5000">
    <property type="taxonomic scope" value="Bacteria"/>
</dbReference>
<evidence type="ECO:0000256" key="1">
    <source>
        <dbReference type="ARBA" id="ARBA00000085"/>
    </source>
</evidence>
<dbReference type="InterPro" id="IPR005467">
    <property type="entry name" value="His_kinase_dom"/>
</dbReference>
<organism evidence="15 16">
    <name type="scientific">Evansella cellulosilytica (strain ATCC 21833 / DSM 2522 / FERM P-1141 / JCM 9156 / N-4)</name>
    <name type="common">Bacillus cellulosilyticus</name>
    <dbReference type="NCBI Taxonomy" id="649639"/>
    <lineage>
        <taxon>Bacteria</taxon>
        <taxon>Bacillati</taxon>
        <taxon>Bacillota</taxon>
        <taxon>Bacilli</taxon>
        <taxon>Bacillales</taxon>
        <taxon>Bacillaceae</taxon>
        <taxon>Evansella</taxon>
    </lineage>
</organism>
<protein>
    <recommendedName>
        <fullName evidence="3">histidine kinase</fullName>
        <ecNumber evidence="3">2.7.13.3</ecNumber>
    </recommendedName>
</protein>